<dbReference type="GeneID" id="301143434"/>
<evidence type="ECO:0000313" key="2">
    <source>
        <dbReference type="Proteomes" id="UP001342826"/>
    </source>
</evidence>
<accession>A0ABU6P178</accession>
<dbReference type="Proteomes" id="UP001342826">
    <property type="component" value="Unassembled WGS sequence"/>
</dbReference>
<dbReference type="RefSeq" id="WP_156483496.1">
    <property type="nucleotide sequence ID" value="NZ_JARTFQ010000004.1"/>
</dbReference>
<proteinExistence type="predicted"/>
<name>A0ABU6P178_9BACI</name>
<keyword evidence="2" id="KW-1185">Reference proteome</keyword>
<gene>
    <name evidence="1" type="ORF">P9271_17545</name>
</gene>
<organism evidence="1 2">
    <name type="scientific">Metabacillus fastidiosus</name>
    <dbReference type="NCBI Taxonomy" id="1458"/>
    <lineage>
        <taxon>Bacteria</taxon>
        <taxon>Bacillati</taxon>
        <taxon>Bacillota</taxon>
        <taxon>Bacilli</taxon>
        <taxon>Bacillales</taxon>
        <taxon>Bacillaceae</taxon>
        <taxon>Metabacillus</taxon>
    </lineage>
</organism>
<evidence type="ECO:0000313" key="1">
    <source>
        <dbReference type="EMBL" id="MED4403115.1"/>
    </source>
</evidence>
<protein>
    <submittedName>
        <fullName evidence="1">Uncharacterized protein</fullName>
    </submittedName>
</protein>
<sequence>MYNYDELEAELPSTPLNPQMNVASSRIFSLNAYVNGIKEITSAINKVPTQQIKE</sequence>
<comment type="caution">
    <text evidence="1">The sequence shown here is derived from an EMBL/GenBank/DDBJ whole genome shotgun (WGS) entry which is preliminary data.</text>
</comment>
<reference evidence="1 2" key="1">
    <citation type="submission" date="2023-03" db="EMBL/GenBank/DDBJ databases">
        <title>Bacillus Genome Sequencing.</title>
        <authorList>
            <person name="Dunlap C."/>
        </authorList>
    </citation>
    <scope>NUCLEOTIDE SEQUENCE [LARGE SCALE GENOMIC DNA]</scope>
    <source>
        <strain evidence="1 2">NRS-1717</strain>
    </source>
</reference>
<dbReference type="EMBL" id="JARTFS010000013">
    <property type="protein sequence ID" value="MED4403115.1"/>
    <property type="molecule type" value="Genomic_DNA"/>
</dbReference>